<evidence type="ECO:0000256" key="3">
    <source>
        <dbReference type="ARBA" id="ARBA00022833"/>
    </source>
</evidence>
<dbReference type="PROSITE" id="PS01359">
    <property type="entry name" value="ZF_PHD_1"/>
    <property type="match status" value="1"/>
</dbReference>
<dbReference type="InterPro" id="IPR056280">
    <property type="entry name" value="AIPP2-like_SPOC"/>
</dbReference>
<keyword evidence="2" id="KW-0863">Zinc-finger</keyword>
<feature type="region of interest" description="Disordered" evidence="6">
    <location>
        <begin position="1"/>
        <end position="26"/>
    </location>
</feature>
<keyword evidence="1" id="KW-0479">Metal-binding</keyword>
<organism evidence="8 9">
    <name type="scientific">Datura stramonium</name>
    <name type="common">Jimsonweed</name>
    <name type="synonym">Common thornapple</name>
    <dbReference type="NCBI Taxonomy" id="4076"/>
    <lineage>
        <taxon>Eukaryota</taxon>
        <taxon>Viridiplantae</taxon>
        <taxon>Streptophyta</taxon>
        <taxon>Embryophyta</taxon>
        <taxon>Tracheophyta</taxon>
        <taxon>Spermatophyta</taxon>
        <taxon>Magnoliopsida</taxon>
        <taxon>eudicotyledons</taxon>
        <taxon>Gunneridae</taxon>
        <taxon>Pentapetalae</taxon>
        <taxon>asterids</taxon>
        <taxon>lamiids</taxon>
        <taxon>Solanales</taxon>
        <taxon>Solanaceae</taxon>
        <taxon>Solanoideae</taxon>
        <taxon>Datureae</taxon>
        <taxon>Datura</taxon>
    </lineage>
</organism>
<reference evidence="8 9" key="1">
    <citation type="journal article" date="2021" name="BMC Genomics">
        <title>Datura genome reveals duplications of psychoactive alkaloid biosynthetic genes and high mutation rate following tissue culture.</title>
        <authorList>
            <person name="Rajewski A."/>
            <person name="Carter-House D."/>
            <person name="Stajich J."/>
            <person name="Litt A."/>
        </authorList>
    </citation>
    <scope>NUCLEOTIDE SEQUENCE [LARGE SCALE GENOMIC DNA]</scope>
    <source>
        <strain evidence="8">AR-01</strain>
    </source>
</reference>
<dbReference type="EMBL" id="JACEIK010001738">
    <property type="protein sequence ID" value="MCD7471850.1"/>
    <property type="molecule type" value="Genomic_DNA"/>
</dbReference>
<dbReference type="Gene3D" id="3.30.40.10">
    <property type="entry name" value="Zinc/RING finger domain, C3HC4 (zinc finger)"/>
    <property type="match status" value="1"/>
</dbReference>
<evidence type="ECO:0000313" key="8">
    <source>
        <dbReference type="EMBL" id="MCD7471850.1"/>
    </source>
</evidence>
<dbReference type="InterPro" id="IPR011011">
    <property type="entry name" value="Znf_FYVE_PHD"/>
</dbReference>
<comment type="caution">
    <text evidence="8">The sequence shown here is derived from an EMBL/GenBank/DDBJ whole genome shotgun (WGS) entry which is preliminary data.</text>
</comment>
<evidence type="ECO:0000256" key="5">
    <source>
        <dbReference type="ARBA" id="ARBA00023163"/>
    </source>
</evidence>
<dbReference type="InterPro" id="IPR013083">
    <property type="entry name" value="Znf_RING/FYVE/PHD"/>
</dbReference>
<keyword evidence="3" id="KW-0862">Zinc</keyword>
<evidence type="ECO:0000259" key="7">
    <source>
        <dbReference type="Pfam" id="PF23121"/>
    </source>
</evidence>
<evidence type="ECO:0000313" key="9">
    <source>
        <dbReference type="Proteomes" id="UP000823775"/>
    </source>
</evidence>
<dbReference type="InterPro" id="IPR049914">
    <property type="entry name" value="PHD1-3/5-6"/>
</dbReference>
<evidence type="ECO:0000256" key="6">
    <source>
        <dbReference type="SAM" id="MobiDB-lite"/>
    </source>
</evidence>
<feature type="domain" description="AIPP2-like SPOC-like" evidence="7">
    <location>
        <begin position="269"/>
        <end position="401"/>
    </location>
</feature>
<dbReference type="Proteomes" id="UP000823775">
    <property type="component" value="Unassembled WGS sequence"/>
</dbReference>
<dbReference type="PANTHER" id="PTHR33304">
    <property type="match status" value="1"/>
</dbReference>
<dbReference type="SUPFAM" id="SSF57903">
    <property type="entry name" value="FYVE/PHD zinc finger"/>
    <property type="match status" value="1"/>
</dbReference>
<keyword evidence="4" id="KW-0805">Transcription regulation</keyword>
<proteinExistence type="predicted"/>
<dbReference type="PANTHER" id="PTHR33304:SF36">
    <property type="entry name" value="GB|AAF26970.1-RELATED"/>
    <property type="match status" value="1"/>
</dbReference>
<evidence type="ECO:0000256" key="2">
    <source>
        <dbReference type="ARBA" id="ARBA00022771"/>
    </source>
</evidence>
<dbReference type="Pfam" id="PF23121">
    <property type="entry name" value="SPOC_AIPP2"/>
    <property type="match status" value="1"/>
</dbReference>
<keyword evidence="9" id="KW-1185">Reference proteome</keyword>
<accession>A0ABS8TLU8</accession>
<dbReference type="InterPro" id="IPR019786">
    <property type="entry name" value="Zinc_finger_PHD-type_CS"/>
</dbReference>
<evidence type="ECO:0000256" key="4">
    <source>
        <dbReference type="ARBA" id="ARBA00023015"/>
    </source>
</evidence>
<name>A0ABS8TLU8_DATST</name>
<keyword evidence="5" id="KW-0804">Transcription</keyword>
<evidence type="ECO:0000256" key="1">
    <source>
        <dbReference type="ARBA" id="ARBA00022723"/>
    </source>
</evidence>
<sequence length="526" mass="58850">MGLTTSQWKHGVPSEDPCHPKSPYVHHKKRQYPERREEKICEICGDIGFRKSFITCYQCKNIDVHQYCVWLYHEAAPVDWRCRECDIGKGVMSSSRGLENEYSEGSKLHASAKICQSSMQPKKHSKFPGGHCINWEKEVQTGKTRYLPVEEALGLSSGIKKYTGFSRVVSTKSMATVTQGNFSKPRAQISNSFPEKSTVQRSLGSAGYMKPQNLQNTKITEQSKKSVQSYKGPAGFTILELRSPDAVNASRMMNPQMTHPCDPALVPSWKGSFDILGALEFAPAMLNNCIQAYPPSRVRRKVYEFSELLPDTLKFELVPHGDIWASLFNNHRPGKEDIGLYFLASERERSEIYIALVEFIRTKDLVMRALINDVELLVLASAALCSDSQRWNGEHFLWGLFYRVEQDTVRCAEGGSSEVIDMEIDTIEEEDVCTANVVDMEGYQTEVEMEIDMIAGENVGKLDIVVSTTARNGFESSLKETVAAATCNGSESVTPLVSTSSDGCKELLQVIKSEPVDDFPPGLFRV</sequence>
<protein>
    <recommendedName>
        <fullName evidence="7">AIPP2-like SPOC-like domain-containing protein</fullName>
    </recommendedName>
</protein>
<gene>
    <name evidence="8" type="ORF">HAX54_012591</name>
</gene>